<name>A0A0M3HSM6_ASCLU</name>
<evidence type="ECO:0000313" key="2">
    <source>
        <dbReference type="WBParaSite" id="ALUE_0000549501-mRNA-1"/>
    </source>
</evidence>
<proteinExistence type="predicted"/>
<dbReference type="Proteomes" id="UP000036681">
    <property type="component" value="Unplaced"/>
</dbReference>
<evidence type="ECO:0000313" key="1">
    <source>
        <dbReference type="Proteomes" id="UP000036681"/>
    </source>
</evidence>
<sequence>MLSAEIGGGDSRLQAWATVSRMFVTDKVRIIQVQAIHFYWQLAFGLYRLWYSSGRVTEDRTGSRFDCDQDRGYV</sequence>
<reference evidence="2" key="1">
    <citation type="submission" date="2017-02" db="UniProtKB">
        <authorList>
            <consortium name="WormBaseParasite"/>
        </authorList>
    </citation>
    <scope>IDENTIFICATION</scope>
</reference>
<dbReference type="WBParaSite" id="ALUE_0000549501-mRNA-1">
    <property type="protein sequence ID" value="ALUE_0000549501-mRNA-1"/>
    <property type="gene ID" value="ALUE_0000549501"/>
</dbReference>
<accession>A0A0M3HSM6</accession>
<protein>
    <submittedName>
        <fullName evidence="2">1,4-alpha-glucan branching enzyme</fullName>
    </submittedName>
</protein>
<organism evidence="1 2">
    <name type="scientific">Ascaris lumbricoides</name>
    <name type="common">Giant roundworm</name>
    <dbReference type="NCBI Taxonomy" id="6252"/>
    <lineage>
        <taxon>Eukaryota</taxon>
        <taxon>Metazoa</taxon>
        <taxon>Ecdysozoa</taxon>
        <taxon>Nematoda</taxon>
        <taxon>Chromadorea</taxon>
        <taxon>Rhabditida</taxon>
        <taxon>Spirurina</taxon>
        <taxon>Ascaridomorpha</taxon>
        <taxon>Ascaridoidea</taxon>
        <taxon>Ascarididae</taxon>
        <taxon>Ascaris</taxon>
    </lineage>
</organism>
<dbReference type="AlphaFoldDB" id="A0A0M3HSM6"/>
<keyword evidence="1" id="KW-1185">Reference proteome</keyword>